<protein>
    <submittedName>
        <fullName evidence="2">Uncharacterized protein</fullName>
    </submittedName>
</protein>
<evidence type="ECO:0000313" key="3">
    <source>
        <dbReference type="Proteomes" id="UP000184267"/>
    </source>
</evidence>
<dbReference type="Proteomes" id="UP000184267">
    <property type="component" value="Unassembled WGS sequence"/>
</dbReference>
<evidence type="ECO:0000256" key="1">
    <source>
        <dbReference type="SAM" id="MobiDB-lite"/>
    </source>
</evidence>
<dbReference type="AlphaFoldDB" id="A0A1M2VUG7"/>
<dbReference type="EMBL" id="MNAD01000668">
    <property type="protein sequence ID" value="OJT11243.1"/>
    <property type="molecule type" value="Genomic_DNA"/>
</dbReference>
<sequence>MDDAGSSQPVPLQKTPDVGGEPPRSVPPHTTTEVAAWPLQTVHASSSKKRQLEDEITAAGPSTNGSRPASAQPSRSQKLVTQVLPVRKPAKPLPLRHNLSERTALALGGPDGSGSDSSSSPLRHDLLESSALALEGPDSCANDSSSSQDEDEDPNRPNYLALHNKKRRTHGPTLRAFLTSVVAFFTDPNANHKDYDFRLGPKLQQRLVEFGVLLQANEGPQEDQIALLDAFLDSMDEADVEEHLLSPPPGAEVEMEAAAAAAAAAAEVEAAAFTSQQPRVDMDIVSTKAARRSGSMRGLNRFDPIRNLWVRIVRFAGIQVTDHGRLQITKLEIGKSGHQ</sequence>
<proteinExistence type="predicted"/>
<reference evidence="2 3" key="1">
    <citation type="submission" date="2016-10" db="EMBL/GenBank/DDBJ databases">
        <title>Genome sequence of the basidiomycete white-rot fungus Trametes pubescens.</title>
        <authorList>
            <person name="Makela M.R."/>
            <person name="Granchi Z."/>
            <person name="Peng M."/>
            <person name="De Vries R.P."/>
            <person name="Grigoriev I."/>
            <person name="Riley R."/>
            <person name="Hilden K."/>
        </authorList>
    </citation>
    <scope>NUCLEOTIDE SEQUENCE [LARGE SCALE GENOMIC DNA]</scope>
    <source>
        <strain evidence="2 3">FBCC735</strain>
    </source>
</reference>
<feature type="region of interest" description="Disordered" evidence="1">
    <location>
        <begin position="1"/>
        <end position="98"/>
    </location>
</feature>
<feature type="compositionally biased region" description="Polar residues" evidence="1">
    <location>
        <begin position="60"/>
        <end position="80"/>
    </location>
</feature>
<feature type="compositionally biased region" description="Polar residues" evidence="1">
    <location>
        <begin position="1"/>
        <end position="10"/>
    </location>
</feature>
<name>A0A1M2VUG7_TRAPU</name>
<keyword evidence="3" id="KW-1185">Reference proteome</keyword>
<evidence type="ECO:0000313" key="2">
    <source>
        <dbReference type="EMBL" id="OJT11243.1"/>
    </source>
</evidence>
<accession>A0A1M2VUG7</accession>
<feature type="region of interest" description="Disordered" evidence="1">
    <location>
        <begin position="134"/>
        <end position="163"/>
    </location>
</feature>
<gene>
    <name evidence="2" type="ORF">TRAPUB_12243</name>
</gene>
<comment type="caution">
    <text evidence="2">The sequence shown here is derived from an EMBL/GenBank/DDBJ whole genome shotgun (WGS) entry which is preliminary data.</text>
</comment>
<organism evidence="2 3">
    <name type="scientific">Trametes pubescens</name>
    <name type="common">White-rot fungus</name>
    <dbReference type="NCBI Taxonomy" id="154538"/>
    <lineage>
        <taxon>Eukaryota</taxon>
        <taxon>Fungi</taxon>
        <taxon>Dikarya</taxon>
        <taxon>Basidiomycota</taxon>
        <taxon>Agaricomycotina</taxon>
        <taxon>Agaricomycetes</taxon>
        <taxon>Polyporales</taxon>
        <taxon>Polyporaceae</taxon>
        <taxon>Trametes</taxon>
    </lineage>
</organism>